<evidence type="ECO:0000313" key="2">
    <source>
        <dbReference type="EMBL" id="KAK6358598.1"/>
    </source>
</evidence>
<sequence length="75" mass="8433">MRKRADTEERSWSGFTHLELTSHFPGCAPSSTREQSASNITSPQKCDIEISRPSFILSAIHAYIVTSLPYHIRLA</sequence>
<dbReference type="EMBL" id="JAVHNS010000004">
    <property type="protein sequence ID" value="KAK6358598.1"/>
    <property type="molecule type" value="Genomic_DNA"/>
</dbReference>
<accession>A0AAV9V9X1</accession>
<feature type="region of interest" description="Disordered" evidence="1">
    <location>
        <begin position="20"/>
        <end position="44"/>
    </location>
</feature>
<reference evidence="2 3" key="1">
    <citation type="submission" date="2019-10" db="EMBL/GenBank/DDBJ databases">
        <authorList>
            <person name="Palmer J.M."/>
        </authorList>
    </citation>
    <scope>NUCLEOTIDE SEQUENCE [LARGE SCALE GENOMIC DNA]</scope>
    <source>
        <strain evidence="2 3">TWF730</strain>
    </source>
</reference>
<dbReference type="AlphaFoldDB" id="A0AAV9V9X1"/>
<dbReference type="Proteomes" id="UP001373714">
    <property type="component" value="Unassembled WGS sequence"/>
</dbReference>
<name>A0AAV9V9X1_9PEZI</name>
<gene>
    <name evidence="2" type="ORF">TWF730_007923</name>
</gene>
<evidence type="ECO:0000256" key="1">
    <source>
        <dbReference type="SAM" id="MobiDB-lite"/>
    </source>
</evidence>
<evidence type="ECO:0000313" key="3">
    <source>
        <dbReference type="Proteomes" id="UP001373714"/>
    </source>
</evidence>
<proteinExistence type="predicted"/>
<protein>
    <submittedName>
        <fullName evidence="2">Uncharacterized protein</fullName>
    </submittedName>
</protein>
<keyword evidence="3" id="KW-1185">Reference proteome</keyword>
<feature type="compositionally biased region" description="Polar residues" evidence="1">
    <location>
        <begin position="29"/>
        <end position="44"/>
    </location>
</feature>
<organism evidence="2 3">
    <name type="scientific">Orbilia blumenaviensis</name>
    <dbReference type="NCBI Taxonomy" id="1796055"/>
    <lineage>
        <taxon>Eukaryota</taxon>
        <taxon>Fungi</taxon>
        <taxon>Dikarya</taxon>
        <taxon>Ascomycota</taxon>
        <taxon>Pezizomycotina</taxon>
        <taxon>Orbiliomycetes</taxon>
        <taxon>Orbiliales</taxon>
        <taxon>Orbiliaceae</taxon>
        <taxon>Orbilia</taxon>
    </lineage>
</organism>
<comment type="caution">
    <text evidence="2">The sequence shown here is derived from an EMBL/GenBank/DDBJ whole genome shotgun (WGS) entry which is preliminary data.</text>
</comment>